<evidence type="ECO:0000256" key="3">
    <source>
        <dbReference type="ARBA" id="ARBA00023125"/>
    </source>
</evidence>
<dbReference type="GO" id="GO:0003677">
    <property type="term" value="F:DNA binding"/>
    <property type="evidence" value="ECO:0007669"/>
    <property type="project" value="UniProtKB-UniRule"/>
</dbReference>
<keyword evidence="8" id="KW-1185">Reference proteome</keyword>
<dbReference type="PROSITE" id="PS51755">
    <property type="entry name" value="OMPR_PHOB"/>
    <property type="match status" value="1"/>
</dbReference>
<reference evidence="8" key="1">
    <citation type="submission" date="2016-10" db="EMBL/GenBank/DDBJ databases">
        <authorList>
            <person name="Varghese N."/>
            <person name="Submissions S."/>
        </authorList>
    </citation>
    <scope>NUCLEOTIDE SEQUENCE [LARGE SCALE GENOMIC DNA]</scope>
    <source>
        <strain evidence="8">DSM 44718</strain>
    </source>
</reference>
<dbReference type="InterPro" id="IPR011990">
    <property type="entry name" value="TPR-like_helical_dom_sf"/>
</dbReference>
<keyword evidence="3 5" id="KW-0238">DNA-binding</keyword>
<dbReference type="AlphaFoldDB" id="A0A1H3U850"/>
<dbReference type="GO" id="GO:0000160">
    <property type="term" value="P:phosphorelay signal transduction system"/>
    <property type="evidence" value="ECO:0007669"/>
    <property type="project" value="InterPro"/>
</dbReference>
<evidence type="ECO:0000256" key="1">
    <source>
        <dbReference type="ARBA" id="ARBA00005820"/>
    </source>
</evidence>
<dbReference type="InterPro" id="IPR005158">
    <property type="entry name" value="BTAD"/>
</dbReference>
<dbReference type="InterPro" id="IPR051677">
    <property type="entry name" value="AfsR-DnrI-RedD_regulator"/>
</dbReference>
<evidence type="ECO:0000313" key="8">
    <source>
        <dbReference type="Proteomes" id="UP000199632"/>
    </source>
</evidence>
<evidence type="ECO:0000256" key="2">
    <source>
        <dbReference type="ARBA" id="ARBA00023015"/>
    </source>
</evidence>
<feature type="DNA-binding region" description="OmpR/PhoB-type" evidence="5">
    <location>
        <begin position="1"/>
        <end position="93"/>
    </location>
</feature>
<dbReference type="PANTHER" id="PTHR35807">
    <property type="entry name" value="TRANSCRIPTIONAL REGULATOR REDD-RELATED"/>
    <property type="match status" value="1"/>
</dbReference>
<dbReference type="STRING" id="137265.SAMN05421684_6724"/>
<evidence type="ECO:0000256" key="5">
    <source>
        <dbReference type="PROSITE-ProRule" id="PRU01091"/>
    </source>
</evidence>
<accession>A0A1H3U850</accession>
<dbReference type="Gene3D" id="1.10.10.10">
    <property type="entry name" value="Winged helix-like DNA-binding domain superfamily/Winged helix DNA-binding domain"/>
    <property type="match status" value="1"/>
</dbReference>
<evidence type="ECO:0000259" key="6">
    <source>
        <dbReference type="PROSITE" id="PS51755"/>
    </source>
</evidence>
<proteinExistence type="inferred from homology"/>
<protein>
    <submittedName>
        <fullName evidence="7">DNA-binding transcriptional activator of the SARP family</fullName>
    </submittedName>
</protein>
<dbReference type="CDD" id="cd15831">
    <property type="entry name" value="BTAD"/>
    <property type="match status" value="1"/>
</dbReference>
<dbReference type="Gene3D" id="1.25.40.10">
    <property type="entry name" value="Tetratricopeptide repeat domain"/>
    <property type="match status" value="1"/>
</dbReference>
<dbReference type="RefSeq" id="WP_176985214.1">
    <property type="nucleotide sequence ID" value="NZ_BOND01000006.1"/>
</dbReference>
<dbReference type="InterPro" id="IPR016032">
    <property type="entry name" value="Sig_transdc_resp-reg_C-effctor"/>
</dbReference>
<dbReference type="Pfam" id="PF03704">
    <property type="entry name" value="BTAD"/>
    <property type="match status" value="1"/>
</dbReference>
<dbReference type="SUPFAM" id="SSF46894">
    <property type="entry name" value="C-terminal effector domain of the bipartite response regulators"/>
    <property type="match status" value="1"/>
</dbReference>
<organism evidence="7 8">
    <name type="scientific">Asanoa ishikariensis</name>
    <dbReference type="NCBI Taxonomy" id="137265"/>
    <lineage>
        <taxon>Bacteria</taxon>
        <taxon>Bacillati</taxon>
        <taxon>Actinomycetota</taxon>
        <taxon>Actinomycetes</taxon>
        <taxon>Micromonosporales</taxon>
        <taxon>Micromonosporaceae</taxon>
        <taxon>Asanoa</taxon>
    </lineage>
</organism>
<dbReference type="GO" id="GO:0006355">
    <property type="term" value="P:regulation of DNA-templated transcription"/>
    <property type="evidence" value="ECO:0007669"/>
    <property type="project" value="InterPro"/>
</dbReference>
<dbReference type="SMART" id="SM01043">
    <property type="entry name" value="BTAD"/>
    <property type="match status" value="1"/>
</dbReference>
<dbReference type="EMBL" id="FNQB01000004">
    <property type="protein sequence ID" value="SDZ58538.1"/>
    <property type="molecule type" value="Genomic_DNA"/>
</dbReference>
<dbReference type="SUPFAM" id="SSF48452">
    <property type="entry name" value="TPR-like"/>
    <property type="match status" value="1"/>
</dbReference>
<dbReference type="Proteomes" id="UP000199632">
    <property type="component" value="Unassembled WGS sequence"/>
</dbReference>
<dbReference type="Pfam" id="PF00486">
    <property type="entry name" value="Trans_reg_C"/>
    <property type="match status" value="1"/>
</dbReference>
<keyword evidence="4" id="KW-0804">Transcription</keyword>
<evidence type="ECO:0000256" key="4">
    <source>
        <dbReference type="ARBA" id="ARBA00023163"/>
    </source>
</evidence>
<feature type="domain" description="OmpR/PhoB-type" evidence="6">
    <location>
        <begin position="1"/>
        <end position="93"/>
    </location>
</feature>
<comment type="similarity">
    <text evidence="1">Belongs to the AfsR/DnrI/RedD regulatory family.</text>
</comment>
<dbReference type="PANTHER" id="PTHR35807:SF1">
    <property type="entry name" value="TRANSCRIPTIONAL REGULATOR REDD"/>
    <property type="match status" value="1"/>
</dbReference>
<evidence type="ECO:0000313" key="7">
    <source>
        <dbReference type="EMBL" id="SDZ58538.1"/>
    </source>
</evidence>
<sequence>MRFSVLGQLEIRRGATVQHLHRVKPKVVLALLLANANQLVSRSMLVDELWGQQPPASAAANLYTYVWAIRNTLAVDGSSHRLSCTTTGYRLAIDAGELDALAHQQLTNQGRDELRRGDVAEGAESIRRAVTLWRGQPLADLPTTPAIDRWIDCLQEQHRSAVRDWTDARLRLGLDDELVGGLRASVDADPLCERVRAQLIIALYRAGRVGEALNAFADARHTLAEELGLEPGPLLAGIQRAILDRDPALSNGDPSPWLSPAFGR</sequence>
<keyword evidence="2" id="KW-0805">Transcription regulation</keyword>
<gene>
    <name evidence="7" type="ORF">SAMN05421684_6724</name>
</gene>
<dbReference type="InterPro" id="IPR001867">
    <property type="entry name" value="OmpR/PhoB-type_DNA-bd"/>
</dbReference>
<name>A0A1H3U850_9ACTN</name>
<dbReference type="InterPro" id="IPR036388">
    <property type="entry name" value="WH-like_DNA-bd_sf"/>
</dbReference>
<dbReference type="SMART" id="SM00862">
    <property type="entry name" value="Trans_reg_C"/>
    <property type="match status" value="1"/>
</dbReference>